<reference evidence="9" key="1">
    <citation type="submission" date="2021-04" db="EMBL/GenBank/DDBJ databases">
        <title>novel species isolated from subtropical streams in China.</title>
        <authorList>
            <person name="Lu H."/>
        </authorList>
    </citation>
    <scope>NUCLEOTIDE SEQUENCE</scope>
    <source>
        <strain evidence="9">FT137W</strain>
    </source>
</reference>
<comment type="cofactor">
    <cofactor evidence="1 6">
        <name>FAD</name>
        <dbReference type="ChEBI" id="CHEBI:57692"/>
    </cofactor>
</comment>
<feature type="domain" description="Alpha-glycerophosphate oxidase C-terminal" evidence="8">
    <location>
        <begin position="413"/>
        <end position="498"/>
    </location>
</feature>
<dbReference type="PANTHER" id="PTHR11985:SF15">
    <property type="entry name" value="GLYCEROL-3-PHOSPHATE DEHYDROGENASE, MITOCHONDRIAL"/>
    <property type="match status" value="1"/>
</dbReference>
<evidence type="ECO:0000256" key="1">
    <source>
        <dbReference type="ARBA" id="ARBA00001974"/>
    </source>
</evidence>
<dbReference type="Gene3D" id="3.30.9.10">
    <property type="entry name" value="D-Amino Acid Oxidase, subunit A, domain 2"/>
    <property type="match status" value="1"/>
</dbReference>
<dbReference type="Proteomes" id="UP000678545">
    <property type="component" value="Unassembled WGS sequence"/>
</dbReference>
<keyword evidence="4" id="KW-0274">FAD</keyword>
<comment type="similarity">
    <text evidence="2 6">Belongs to the FAD-dependent glycerol-3-phosphate dehydrogenase family.</text>
</comment>
<evidence type="ECO:0000259" key="8">
    <source>
        <dbReference type="Pfam" id="PF16901"/>
    </source>
</evidence>
<evidence type="ECO:0000313" key="9">
    <source>
        <dbReference type="EMBL" id="MBR7801792.1"/>
    </source>
</evidence>
<dbReference type="EMBL" id="JAGSPJ010000008">
    <property type="protein sequence ID" value="MBR7801792.1"/>
    <property type="molecule type" value="Genomic_DNA"/>
</dbReference>
<name>A0A941E646_9BURK</name>
<keyword evidence="3 6" id="KW-0285">Flavoprotein</keyword>
<dbReference type="InterPro" id="IPR036188">
    <property type="entry name" value="FAD/NAD-bd_sf"/>
</dbReference>
<evidence type="ECO:0000256" key="3">
    <source>
        <dbReference type="ARBA" id="ARBA00022630"/>
    </source>
</evidence>
<protein>
    <recommendedName>
        <fullName evidence="6">Glycerol-3-phosphate dehydrogenase</fullName>
        <ecNumber evidence="6">1.1.5.3</ecNumber>
    </recommendedName>
</protein>
<dbReference type="PANTHER" id="PTHR11985">
    <property type="entry name" value="GLYCEROL-3-PHOSPHATE DEHYDROGENASE"/>
    <property type="match status" value="1"/>
</dbReference>
<comment type="catalytic activity">
    <reaction evidence="6">
        <text>a quinone + sn-glycerol 3-phosphate = dihydroxyacetone phosphate + a quinol</text>
        <dbReference type="Rhea" id="RHEA:18977"/>
        <dbReference type="ChEBI" id="CHEBI:24646"/>
        <dbReference type="ChEBI" id="CHEBI:57597"/>
        <dbReference type="ChEBI" id="CHEBI:57642"/>
        <dbReference type="ChEBI" id="CHEBI:132124"/>
        <dbReference type="EC" id="1.1.5.3"/>
    </reaction>
</comment>
<dbReference type="GO" id="GO:0046168">
    <property type="term" value="P:glycerol-3-phosphate catabolic process"/>
    <property type="evidence" value="ECO:0007669"/>
    <property type="project" value="TreeGrafter"/>
</dbReference>
<dbReference type="PROSITE" id="PS00978">
    <property type="entry name" value="FAD_G3PDH_2"/>
    <property type="match status" value="1"/>
</dbReference>
<comment type="caution">
    <text evidence="9">The sequence shown here is derived from an EMBL/GenBank/DDBJ whole genome shotgun (WGS) entry which is preliminary data.</text>
</comment>
<dbReference type="AlphaFoldDB" id="A0A941E646"/>
<sequence>MNNPESIVECDLLVIGGGINGTGVARDAAGRGLSVILCEKDDFASHTSSASSKLIHGGLRYLEFYEFGLVRKALLEREALLKIAPHLITPLNFVMPHRKGLRPRWLLRLALLVYDHLAPRELLQAARSIHFSTDKSGQGLQKYLKHGFRYTDAWVDDARLVVLNAVDAKERGARLFSRIECTALNQVDGRWEAKLESRCNSETQVIKVVARAVVNAGGAWAGQIQNLAESGLTTKLRLVKGSHLIVKKLYSGTDAYLFQHPDGRIVFALPFQDQFTLIGTTDLEYEGDLNQIAITDAEINYLCELSNQYFETQISARDVVSSYAGVRPLVDDGNDDAKAITRDYHLHLVDHGAPIVHVFGGKITTYRRLAEDVFHLLSAHFHNSRPDWTSKELLPGGDLSTTFPSRDNVLHRDAFVADCVLRYNFVNRATIQRMAQAYGSRIHVILEGCLDEEALGPELVPNLFTREIDYLVKNEFATTADDILWRRTKLGLFCSEADHARLKDYVKSYFASTKSA</sequence>
<dbReference type="EC" id="1.1.5.3" evidence="6"/>
<accession>A0A941E646</accession>
<dbReference type="InterPro" id="IPR006076">
    <property type="entry name" value="FAD-dep_OxRdtase"/>
</dbReference>
<gene>
    <name evidence="9" type="primary">glpD</name>
    <name evidence="9" type="ORF">KDM90_17400</name>
</gene>
<dbReference type="Gene3D" id="3.50.50.60">
    <property type="entry name" value="FAD/NAD(P)-binding domain"/>
    <property type="match status" value="1"/>
</dbReference>
<dbReference type="InterPro" id="IPR038299">
    <property type="entry name" value="DAO_C_sf"/>
</dbReference>
<dbReference type="Pfam" id="PF16901">
    <property type="entry name" value="DAO_C"/>
    <property type="match status" value="1"/>
</dbReference>
<dbReference type="PROSITE" id="PS00977">
    <property type="entry name" value="FAD_G3PDH_1"/>
    <property type="match status" value="1"/>
</dbReference>
<dbReference type="InterPro" id="IPR000447">
    <property type="entry name" value="G3P_DH_FAD-dep"/>
</dbReference>
<dbReference type="SUPFAM" id="SSF51905">
    <property type="entry name" value="FAD/NAD(P)-binding domain"/>
    <property type="match status" value="1"/>
</dbReference>
<evidence type="ECO:0000259" key="7">
    <source>
        <dbReference type="Pfam" id="PF01266"/>
    </source>
</evidence>
<dbReference type="NCBIfam" id="NF009906">
    <property type="entry name" value="PRK13369.1"/>
    <property type="match status" value="1"/>
</dbReference>
<dbReference type="RefSeq" id="WP_212676889.1">
    <property type="nucleotide sequence ID" value="NZ_JAGSPJ010000008.1"/>
</dbReference>
<proteinExistence type="inferred from homology"/>
<dbReference type="GO" id="GO:0004368">
    <property type="term" value="F:glycerol-3-phosphate dehydrogenase (quinone) activity"/>
    <property type="evidence" value="ECO:0007669"/>
    <property type="project" value="UniProtKB-EC"/>
</dbReference>
<keyword evidence="10" id="KW-1185">Reference proteome</keyword>
<evidence type="ECO:0000256" key="4">
    <source>
        <dbReference type="ARBA" id="ARBA00022827"/>
    </source>
</evidence>
<feature type="domain" description="FAD dependent oxidoreductase" evidence="7">
    <location>
        <begin position="11"/>
        <end position="366"/>
    </location>
</feature>
<dbReference type="GO" id="GO:0009331">
    <property type="term" value="C:glycerol-3-phosphate dehydrogenase (FAD) complex"/>
    <property type="evidence" value="ECO:0007669"/>
    <property type="project" value="UniProtKB-UniRule"/>
</dbReference>
<evidence type="ECO:0000256" key="5">
    <source>
        <dbReference type="ARBA" id="ARBA00023002"/>
    </source>
</evidence>
<dbReference type="InterPro" id="IPR031656">
    <property type="entry name" value="DAO_C"/>
</dbReference>
<evidence type="ECO:0000313" key="10">
    <source>
        <dbReference type="Proteomes" id="UP000678545"/>
    </source>
</evidence>
<evidence type="ECO:0000256" key="6">
    <source>
        <dbReference type="RuleBase" id="RU361217"/>
    </source>
</evidence>
<dbReference type="NCBIfam" id="NF008899">
    <property type="entry name" value="PRK12266.1"/>
    <property type="match status" value="1"/>
</dbReference>
<dbReference type="Pfam" id="PF01266">
    <property type="entry name" value="DAO"/>
    <property type="match status" value="1"/>
</dbReference>
<dbReference type="Gene3D" id="6.10.250.1890">
    <property type="match status" value="1"/>
</dbReference>
<dbReference type="Gene3D" id="1.10.8.870">
    <property type="entry name" value="Alpha-glycerophosphate oxidase, cap domain"/>
    <property type="match status" value="1"/>
</dbReference>
<evidence type="ECO:0000256" key="2">
    <source>
        <dbReference type="ARBA" id="ARBA00007330"/>
    </source>
</evidence>
<dbReference type="PRINTS" id="PR01001">
    <property type="entry name" value="FADG3PDH"/>
</dbReference>
<keyword evidence="5 6" id="KW-0560">Oxidoreductase</keyword>
<organism evidence="9 10">
    <name type="scientific">Undibacterium fentianense</name>
    <dbReference type="NCBI Taxonomy" id="2828728"/>
    <lineage>
        <taxon>Bacteria</taxon>
        <taxon>Pseudomonadati</taxon>
        <taxon>Pseudomonadota</taxon>
        <taxon>Betaproteobacteria</taxon>
        <taxon>Burkholderiales</taxon>
        <taxon>Oxalobacteraceae</taxon>
        <taxon>Undibacterium</taxon>
    </lineage>
</organism>